<proteinExistence type="predicted"/>
<keyword evidence="4" id="KW-1185">Reference proteome</keyword>
<keyword evidence="1" id="KW-0732">Signal</keyword>
<reference evidence="3" key="1">
    <citation type="submission" date="2023-06" db="EMBL/GenBank/DDBJ databases">
        <title>Genome-scale phylogeny and comparative genomics of the fungal order Sordariales.</title>
        <authorList>
            <consortium name="Lawrence Berkeley National Laboratory"/>
            <person name="Hensen N."/>
            <person name="Bonometti L."/>
            <person name="Westerberg I."/>
            <person name="Brannstrom I.O."/>
            <person name="Guillou S."/>
            <person name="Cros-Aarteil S."/>
            <person name="Calhoun S."/>
            <person name="Haridas S."/>
            <person name="Kuo A."/>
            <person name="Mondo S."/>
            <person name="Pangilinan J."/>
            <person name="Riley R."/>
            <person name="LaButti K."/>
            <person name="Andreopoulos B."/>
            <person name="Lipzen A."/>
            <person name="Chen C."/>
            <person name="Yanf M."/>
            <person name="Daum C."/>
            <person name="Ng V."/>
            <person name="Clum A."/>
            <person name="Steindorff A."/>
            <person name="Ohm R."/>
            <person name="Martin F."/>
            <person name="Silar P."/>
            <person name="Natvig D."/>
            <person name="Lalanne C."/>
            <person name="Gautier V."/>
            <person name="Ament-velasquez S.L."/>
            <person name="Kruys A."/>
            <person name="Hutchinson M.I."/>
            <person name="Powell A.J."/>
            <person name="Barry K."/>
            <person name="Miller A.N."/>
            <person name="Grigoriev I.V."/>
            <person name="Debuchy R."/>
            <person name="Gladieux P."/>
            <person name="Thoren M.H."/>
            <person name="Johannesson H."/>
        </authorList>
    </citation>
    <scope>NUCLEOTIDE SEQUENCE</scope>
    <source>
        <strain evidence="3">SMH2392-1A</strain>
    </source>
</reference>
<accession>A0AA39ZQH0</accession>
<dbReference type="Pfam" id="PF24476">
    <property type="entry name" value="DUF7580"/>
    <property type="match status" value="1"/>
</dbReference>
<dbReference type="GeneID" id="85318786"/>
<dbReference type="Proteomes" id="UP001172101">
    <property type="component" value="Unassembled WGS sequence"/>
</dbReference>
<organism evidence="3 4">
    <name type="scientific">Lasiosphaeria miniovina</name>
    <dbReference type="NCBI Taxonomy" id="1954250"/>
    <lineage>
        <taxon>Eukaryota</taxon>
        <taxon>Fungi</taxon>
        <taxon>Dikarya</taxon>
        <taxon>Ascomycota</taxon>
        <taxon>Pezizomycotina</taxon>
        <taxon>Sordariomycetes</taxon>
        <taxon>Sordariomycetidae</taxon>
        <taxon>Sordariales</taxon>
        <taxon>Lasiosphaeriaceae</taxon>
        <taxon>Lasiosphaeria</taxon>
    </lineage>
</organism>
<protein>
    <recommendedName>
        <fullName evidence="2">DUF7580 domain-containing protein</fullName>
    </recommendedName>
</protein>
<evidence type="ECO:0000256" key="1">
    <source>
        <dbReference type="SAM" id="SignalP"/>
    </source>
</evidence>
<comment type="caution">
    <text evidence="3">The sequence shown here is derived from an EMBL/GenBank/DDBJ whole genome shotgun (WGS) entry which is preliminary data.</text>
</comment>
<dbReference type="RefSeq" id="XP_060289387.1">
    <property type="nucleotide sequence ID" value="XM_060435516.1"/>
</dbReference>
<evidence type="ECO:0000313" key="3">
    <source>
        <dbReference type="EMBL" id="KAK0701723.1"/>
    </source>
</evidence>
<dbReference type="InterPro" id="IPR056002">
    <property type="entry name" value="DUF7580"/>
</dbReference>
<sequence length="556" mass="61598">MSGLEILGVILGLYPVIAELAKKYRQMKGTDSRELDRTVDVTSAIYDATVRGLLASAVSPQEMHRLAPTHGPIDQNLWEDSNLQQKLLTRLGQEKFDLTIDYLTQMKKLLDHVKLELTTLCRSNEGFDRFKAALKRTVAGAGRPSIRETVKQVRHLNNDLRELLDDRPFSTPHQQFRDQSAASEALQTEASTLKAREFFDAIKERYTCACPNPHVIGLGCYCAPCVQPSSGGGLAVHTTDDWAFCLAFPPGLPERSEDDVSATILLETIPENGIDASSIRNLCALVKQATAESDVRQVLLETASDSQMYRMKVTKLDPSGSNQKQQPTIRYFAELREPSNGFSTRDRLGLALRLSLAIGQLCSTPWISESWSWNDVCVTQAAGTAVEHRNSNRASTAAGAGAAAAAVKFPVMFILQDMYSSSYDTDNESTAATLAAVPAMSEVLDDEPVLTKLGLALIELAMGRSIEEMKREYGPDGSVEEHLANIYTAKTLLQNGKIRSEATREYENVVKVCIGRRFFDKDGNVRGLLSEDKLFFSCFRDAILEPLLEVWKRYEL</sequence>
<feature type="domain" description="DUF7580" evidence="2">
    <location>
        <begin position="274"/>
        <end position="515"/>
    </location>
</feature>
<dbReference type="PANTHER" id="PTHR35186:SF4">
    <property type="entry name" value="PRION-INHIBITION AND PROPAGATION HELO DOMAIN-CONTAINING PROTEIN"/>
    <property type="match status" value="1"/>
</dbReference>
<gene>
    <name evidence="3" type="ORF">B0T26DRAFT_528303</name>
</gene>
<evidence type="ECO:0000259" key="2">
    <source>
        <dbReference type="Pfam" id="PF24476"/>
    </source>
</evidence>
<feature type="signal peptide" evidence="1">
    <location>
        <begin position="1"/>
        <end position="18"/>
    </location>
</feature>
<dbReference type="PANTHER" id="PTHR35186">
    <property type="entry name" value="ANK_REP_REGION DOMAIN-CONTAINING PROTEIN"/>
    <property type="match status" value="1"/>
</dbReference>
<name>A0AA39ZQH0_9PEZI</name>
<dbReference type="EMBL" id="JAUIRO010000009">
    <property type="protein sequence ID" value="KAK0701723.1"/>
    <property type="molecule type" value="Genomic_DNA"/>
</dbReference>
<dbReference type="AlphaFoldDB" id="A0AA39ZQH0"/>
<feature type="chain" id="PRO_5041389236" description="DUF7580 domain-containing protein" evidence="1">
    <location>
        <begin position="19"/>
        <end position="556"/>
    </location>
</feature>
<evidence type="ECO:0000313" key="4">
    <source>
        <dbReference type="Proteomes" id="UP001172101"/>
    </source>
</evidence>